<organism evidence="1 2">
    <name type="scientific">Micromonospora pisi</name>
    <dbReference type="NCBI Taxonomy" id="589240"/>
    <lineage>
        <taxon>Bacteria</taxon>
        <taxon>Bacillati</taxon>
        <taxon>Actinomycetota</taxon>
        <taxon>Actinomycetes</taxon>
        <taxon>Micromonosporales</taxon>
        <taxon>Micromonosporaceae</taxon>
        <taxon>Micromonospora</taxon>
    </lineage>
</organism>
<proteinExistence type="predicted"/>
<accession>A0A495JVC2</accession>
<dbReference type="EMBL" id="RBKT01000001">
    <property type="protein sequence ID" value="RKR92781.1"/>
    <property type="molecule type" value="Genomic_DNA"/>
</dbReference>
<dbReference type="Gene3D" id="3.90.550.10">
    <property type="entry name" value="Spore Coat Polysaccharide Biosynthesis Protein SpsA, Chain A"/>
    <property type="match status" value="1"/>
</dbReference>
<evidence type="ECO:0008006" key="3">
    <source>
        <dbReference type="Google" id="ProtNLM"/>
    </source>
</evidence>
<dbReference type="CDD" id="cd00761">
    <property type="entry name" value="Glyco_tranf_GTA_type"/>
    <property type="match status" value="1"/>
</dbReference>
<protein>
    <recommendedName>
        <fullName evidence="3">Glycosyl transferase family 2</fullName>
    </recommendedName>
</protein>
<dbReference type="Proteomes" id="UP000277671">
    <property type="component" value="Unassembled WGS sequence"/>
</dbReference>
<comment type="caution">
    <text evidence="1">The sequence shown here is derived from an EMBL/GenBank/DDBJ whole genome shotgun (WGS) entry which is preliminary data.</text>
</comment>
<dbReference type="AlphaFoldDB" id="A0A495JVC2"/>
<reference evidence="1 2" key="1">
    <citation type="submission" date="2018-10" db="EMBL/GenBank/DDBJ databases">
        <title>Sequencing the genomes of 1000 actinobacteria strains.</title>
        <authorList>
            <person name="Klenk H.-P."/>
        </authorList>
    </citation>
    <scope>NUCLEOTIDE SEQUENCE [LARGE SCALE GENOMIC DNA]</scope>
    <source>
        <strain evidence="1 2">DSM 45175</strain>
    </source>
</reference>
<name>A0A495JVC2_9ACTN</name>
<evidence type="ECO:0000313" key="2">
    <source>
        <dbReference type="Proteomes" id="UP000277671"/>
    </source>
</evidence>
<dbReference type="RefSeq" id="WP_121160729.1">
    <property type="nucleotide sequence ID" value="NZ_RBKT01000001.1"/>
</dbReference>
<evidence type="ECO:0000313" key="1">
    <source>
        <dbReference type="EMBL" id="RKR92781.1"/>
    </source>
</evidence>
<keyword evidence="2" id="KW-1185">Reference proteome</keyword>
<dbReference type="OrthoDB" id="4120491at2"/>
<dbReference type="InterPro" id="IPR029044">
    <property type="entry name" value="Nucleotide-diphossugar_trans"/>
</dbReference>
<sequence length="231" mass="24928">MTVTVLVPWRPDGGHRDRAWAWVRRWWAATHPDWQVVAGTNVGGPWVKANAVGYALTRADGDMLVIADADVICHGVDLAVDAVERGAPWAVPHGNVHRLTELATTAVFSGVKPASVAGATTQDPYRGLDGGGITVLPRIVYEQVPLDPRFQGWGGEDESWALALTSLAGPSWRGTAPLYHLWHPPQERLNRHVGSAPSRALQVRYQYAAKHGPAAVRALLDETPLPAPAGM</sequence>
<gene>
    <name evidence="1" type="ORF">BDK92_7261</name>
</gene>
<dbReference type="SUPFAM" id="SSF53448">
    <property type="entry name" value="Nucleotide-diphospho-sugar transferases"/>
    <property type="match status" value="1"/>
</dbReference>